<dbReference type="PANTHER" id="PTHR30579">
    <property type="entry name" value="TRANSCRIPTIONAL REGULATOR"/>
    <property type="match status" value="1"/>
</dbReference>
<evidence type="ECO:0000259" key="5">
    <source>
        <dbReference type="PROSITE" id="PS50931"/>
    </source>
</evidence>
<dbReference type="InterPro" id="IPR050176">
    <property type="entry name" value="LTTR"/>
</dbReference>
<keyword evidence="2" id="KW-0805">Transcription regulation</keyword>
<dbReference type="Proteomes" id="UP000264036">
    <property type="component" value="Unassembled WGS sequence"/>
</dbReference>
<dbReference type="FunFam" id="1.10.10.10:FF:000001">
    <property type="entry name" value="LysR family transcriptional regulator"/>
    <property type="match status" value="1"/>
</dbReference>
<comment type="caution">
    <text evidence="6">The sequence shown here is derived from an EMBL/GenBank/DDBJ whole genome shotgun (WGS) entry which is preliminary data.</text>
</comment>
<dbReference type="InterPro" id="IPR036388">
    <property type="entry name" value="WH-like_DNA-bd_sf"/>
</dbReference>
<evidence type="ECO:0000256" key="2">
    <source>
        <dbReference type="ARBA" id="ARBA00023015"/>
    </source>
</evidence>
<protein>
    <submittedName>
        <fullName evidence="6">LysR family transcriptional regulator</fullName>
    </submittedName>
</protein>
<dbReference type="InterPro" id="IPR005119">
    <property type="entry name" value="LysR_subst-bd"/>
</dbReference>
<dbReference type="SUPFAM" id="SSF53850">
    <property type="entry name" value="Periplasmic binding protein-like II"/>
    <property type="match status" value="1"/>
</dbReference>
<evidence type="ECO:0000313" key="6">
    <source>
        <dbReference type="EMBL" id="HBP29876.1"/>
    </source>
</evidence>
<proteinExistence type="inferred from homology"/>
<dbReference type="Pfam" id="PF03466">
    <property type="entry name" value="LysR_substrate"/>
    <property type="match status" value="1"/>
</dbReference>
<dbReference type="AlphaFoldDB" id="A0A356LFW1"/>
<reference evidence="6 7" key="1">
    <citation type="journal article" date="2018" name="Nat. Biotechnol.">
        <title>A standardized bacterial taxonomy based on genome phylogeny substantially revises the tree of life.</title>
        <authorList>
            <person name="Parks D.H."/>
            <person name="Chuvochina M."/>
            <person name="Waite D.W."/>
            <person name="Rinke C."/>
            <person name="Skarshewski A."/>
            <person name="Chaumeil P.A."/>
            <person name="Hugenholtz P."/>
        </authorList>
    </citation>
    <scope>NUCLEOTIDE SEQUENCE [LARGE SCALE GENOMIC DNA]</scope>
    <source>
        <strain evidence="6">UBA10707</strain>
    </source>
</reference>
<name>A0A356LFW1_9BURK</name>
<organism evidence="6 7">
    <name type="scientific">Advenella kashmirensis</name>
    <dbReference type="NCBI Taxonomy" id="310575"/>
    <lineage>
        <taxon>Bacteria</taxon>
        <taxon>Pseudomonadati</taxon>
        <taxon>Pseudomonadota</taxon>
        <taxon>Betaproteobacteria</taxon>
        <taxon>Burkholderiales</taxon>
        <taxon>Alcaligenaceae</taxon>
    </lineage>
</organism>
<dbReference type="Pfam" id="PF00126">
    <property type="entry name" value="HTH_1"/>
    <property type="match status" value="1"/>
</dbReference>
<evidence type="ECO:0000256" key="4">
    <source>
        <dbReference type="ARBA" id="ARBA00023163"/>
    </source>
</evidence>
<dbReference type="GO" id="GO:0003700">
    <property type="term" value="F:DNA-binding transcription factor activity"/>
    <property type="evidence" value="ECO:0007669"/>
    <property type="project" value="InterPro"/>
</dbReference>
<dbReference type="SUPFAM" id="SSF46785">
    <property type="entry name" value="Winged helix' DNA-binding domain"/>
    <property type="match status" value="1"/>
</dbReference>
<dbReference type="Gene3D" id="3.40.190.10">
    <property type="entry name" value="Periplasmic binding protein-like II"/>
    <property type="match status" value="2"/>
</dbReference>
<dbReference type="PROSITE" id="PS50931">
    <property type="entry name" value="HTH_LYSR"/>
    <property type="match status" value="1"/>
</dbReference>
<dbReference type="InterPro" id="IPR036390">
    <property type="entry name" value="WH_DNA-bd_sf"/>
</dbReference>
<evidence type="ECO:0000256" key="1">
    <source>
        <dbReference type="ARBA" id="ARBA00009437"/>
    </source>
</evidence>
<dbReference type="PRINTS" id="PR00039">
    <property type="entry name" value="HTHLYSR"/>
</dbReference>
<dbReference type="GO" id="GO:0003677">
    <property type="term" value="F:DNA binding"/>
    <property type="evidence" value="ECO:0007669"/>
    <property type="project" value="UniProtKB-KW"/>
</dbReference>
<evidence type="ECO:0000256" key="3">
    <source>
        <dbReference type="ARBA" id="ARBA00023125"/>
    </source>
</evidence>
<feature type="domain" description="HTH lysR-type" evidence="5">
    <location>
        <begin position="2"/>
        <end position="59"/>
    </location>
</feature>
<accession>A0A356LFW1</accession>
<evidence type="ECO:0000313" key="7">
    <source>
        <dbReference type="Proteomes" id="UP000264036"/>
    </source>
</evidence>
<comment type="similarity">
    <text evidence="1">Belongs to the LysR transcriptional regulatory family.</text>
</comment>
<dbReference type="InterPro" id="IPR000847">
    <property type="entry name" value="LysR_HTH_N"/>
</dbReference>
<sequence>MLDPRLLAAFVEIVDTGSFTAAADRLHLTQSTVSQQLARLESSVGQQLVHRNARPVQPTVPGERLAGYARRILALEREAQTMLGDPAGTQSIRIGLPEDLVTAQITAIFRACTHTYRSVRLDITTGLSRNLTERYRGGELDIVVVKETAASADCHASFPEALAWYESADNSQQWSDPVALVTFPPGGLYREAMFDRIERERKKWYVAFSGSSFQSVLVGVETGLGLSVLPVKATAGRRVREYAPLGNMPAMVVSLYAWDKSGPAAALLNQMTGVLEHRMNVPDSA</sequence>
<keyword evidence="4" id="KW-0804">Transcription</keyword>
<gene>
    <name evidence="6" type="ORF">DD666_10725</name>
</gene>
<dbReference type="EMBL" id="DOEK01000028">
    <property type="protein sequence ID" value="HBP29876.1"/>
    <property type="molecule type" value="Genomic_DNA"/>
</dbReference>
<dbReference type="Gene3D" id="1.10.10.10">
    <property type="entry name" value="Winged helix-like DNA-binding domain superfamily/Winged helix DNA-binding domain"/>
    <property type="match status" value="1"/>
</dbReference>
<keyword evidence="3" id="KW-0238">DNA-binding</keyword>
<dbReference type="PANTHER" id="PTHR30579:SF7">
    <property type="entry name" value="HTH-TYPE TRANSCRIPTIONAL REGULATOR LRHA-RELATED"/>
    <property type="match status" value="1"/>
</dbReference>